<dbReference type="InterPro" id="IPR046347">
    <property type="entry name" value="bZIP_sf"/>
</dbReference>
<feature type="region of interest" description="Disordered" evidence="1">
    <location>
        <begin position="240"/>
        <end position="269"/>
    </location>
</feature>
<name>A0A1E1JWE5_9HELO</name>
<dbReference type="Pfam" id="PF11905">
    <property type="entry name" value="DUF3425"/>
    <property type="match status" value="1"/>
</dbReference>
<accession>A0A1E1JWE5</accession>
<feature type="compositionally biased region" description="Polar residues" evidence="1">
    <location>
        <begin position="141"/>
        <end position="165"/>
    </location>
</feature>
<feature type="compositionally biased region" description="Polar residues" evidence="1">
    <location>
        <begin position="1"/>
        <end position="13"/>
    </location>
</feature>
<feature type="region of interest" description="Disordered" evidence="1">
    <location>
        <begin position="141"/>
        <end position="172"/>
    </location>
</feature>
<feature type="compositionally biased region" description="Basic and acidic residues" evidence="1">
    <location>
        <begin position="56"/>
        <end position="75"/>
    </location>
</feature>
<feature type="compositionally biased region" description="Low complexity" evidence="1">
    <location>
        <begin position="24"/>
        <end position="33"/>
    </location>
</feature>
<dbReference type="OrthoDB" id="4161589at2759"/>
<keyword evidence="3" id="KW-1185">Reference proteome</keyword>
<organism evidence="2 3">
    <name type="scientific">Rhynchosporium agropyri</name>
    <dbReference type="NCBI Taxonomy" id="914238"/>
    <lineage>
        <taxon>Eukaryota</taxon>
        <taxon>Fungi</taxon>
        <taxon>Dikarya</taxon>
        <taxon>Ascomycota</taxon>
        <taxon>Pezizomycotina</taxon>
        <taxon>Leotiomycetes</taxon>
        <taxon>Helotiales</taxon>
        <taxon>Ploettnerulaceae</taxon>
        <taxon>Rhynchosporium</taxon>
    </lineage>
</organism>
<evidence type="ECO:0000313" key="3">
    <source>
        <dbReference type="Proteomes" id="UP000178912"/>
    </source>
</evidence>
<proteinExistence type="predicted"/>
<dbReference type="AlphaFoldDB" id="A0A1E1JWE5"/>
<dbReference type="PANTHER" id="PTHR37012:SF2">
    <property type="entry name" value="BZIP DOMAIN-CONTAINING PROTEIN-RELATED"/>
    <property type="match status" value="1"/>
</dbReference>
<sequence length="502" mass="56298">MPASEGVTQPQQQQKRDFSEDADAPSPADPSSDSNKKRRTTGASARGVANLTPDQLAKKRANDREAQRAIRERTKNQIENLEQKIRELTSQQPYQELQHVIRQKEQAEAENMEMKKRLNSVMSLIQPMVGQHAQDGQAMYNSPAQNYIPNRPGSSSNFNSTTPSGGASPRAGVGPAWQAPNASMGYGLGNYSLMLNAQAQLSKQKHEMAHNLEMGPERLGLEFLLDGNQKVNKILNGMNEYHDPSLQTPRGQETYSPRPYRSNSMSSHSGYPVPTQEMAGHAAPIRNGPPTCPLDNILLDFLHERQQQAADGMSTPKLVGPAYPSVSSLLNPSKAATSHPLSKVFTDILGIFPDLSTLPEKVAVLYIMFLVMRWQISPTQENYDRLPEWATPRPSQIFTPHPAWIDHLPFPKMRDRLVSDYNPRDYLFDNFFIPYTTTMSVNWPYEPTDTLLSSMESDDVIINPVFERHLRRLDNWSLGPAFAKAFPGLADTYRLKVDGDRK</sequence>
<reference evidence="3" key="1">
    <citation type="submission" date="2016-03" db="EMBL/GenBank/DDBJ databases">
        <authorList>
            <person name="Guldener U."/>
        </authorList>
    </citation>
    <scope>NUCLEOTIDE SEQUENCE [LARGE SCALE GENOMIC DNA]</scope>
    <source>
        <strain evidence="3">04CH-RAC-A.6.1</strain>
    </source>
</reference>
<dbReference type="SUPFAM" id="SSF57959">
    <property type="entry name" value="Leucine zipper domain"/>
    <property type="match status" value="1"/>
</dbReference>
<dbReference type="EMBL" id="FJUX01000001">
    <property type="protein sequence ID" value="CZS88574.1"/>
    <property type="molecule type" value="Genomic_DNA"/>
</dbReference>
<dbReference type="Gene3D" id="1.20.5.170">
    <property type="match status" value="1"/>
</dbReference>
<protein>
    <submittedName>
        <fullName evidence="2">Related to bZIP transcription factor</fullName>
    </submittedName>
</protein>
<dbReference type="CDD" id="cd14688">
    <property type="entry name" value="bZIP_YAP"/>
    <property type="match status" value="1"/>
</dbReference>
<evidence type="ECO:0000256" key="1">
    <source>
        <dbReference type="SAM" id="MobiDB-lite"/>
    </source>
</evidence>
<dbReference type="GO" id="GO:0003700">
    <property type="term" value="F:DNA-binding transcription factor activity"/>
    <property type="evidence" value="ECO:0007669"/>
    <property type="project" value="InterPro"/>
</dbReference>
<gene>
    <name evidence="2" type="ORF">RAG0_00279</name>
</gene>
<feature type="region of interest" description="Disordered" evidence="1">
    <location>
        <begin position="1"/>
        <end position="75"/>
    </location>
</feature>
<feature type="compositionally biased region" description="Polar residues" evidence="1">
    <location>
        <begin position="245"/>
        <end position="269"/>
    </location>
</feature>
<evidence type="ECO:0000313" key="2">
    <source>
        <dbReference type="EMBL" id="CZS88574.1"/>
    </source>
</evidence>
<dbReference type="InterPro" id="IPR021833">
    <property type="entry name" value="DUF3425"/>
</dbReference>
<dbReference type="Proteomes" id="UP000178912">
    <property type="component" value="Unassembled WGS sequence"/>
</dbReference>
<dbReference type="PANTHER" id="PTHR37012">
    <property type="entry name" value="B-ZIP TRANSCRIPTION FACTOR (EUROFUNG)-RELATED"/>
    <property type="match status" value="1"/>
</dbReference>